<dbReference type="PANTHER" id="PTHR43591">
    <property type="entry name" value="METHYLTRANSFERASE"/>
    <property type="match status" value="1"/>
</dbReference>
<dbReference type="Pfam" id="PF13489">
    <property type="entry name" value="Methyltransf_23"/>
    <property type="match status" value="1"/>
</dbReference>
<organism evidence="3 4">
    <name type="scientific">Podospora fimiseda</name>
    <dbReference type="NCBI Taxonomy" id="252190"/>
    <lineage>
        <taxon>Eukaryota</taxon>
        <taxon>Fungi</taxon>
        <taxon>Dikarya</taxon>
        <taxon>Ascomycota</taxon>
        <taxon>Pezizomycotina</taxon>
        <taxon>Sordariomycetes</taxon>
        <taxon>Sordariomycetidae</taxon>
        <taxon>Sordariales</taxon>
        <taxon>Podosporaceae</taxon>
        <taxon>Podospora</taxon>
    </lineage>
</organism>
<dbReference type="CDD" id="cd02440">
    <property type="entry name" value="AdoMet_MTases"/>
    <property type="match status" value="1"/>
</dbReference>
<feature type="compositionally biased region" description="Low complexity" evidence="2">
    <location>
        <begin position="22"/>
        <end position="56"/>
    </location>
</feature>
<protein>
    <submittedName>
        <fullName evidence="3">Phosphoethanolamine N-methyltransferase</fullName>
    </submittedName>
</protein>
<sequence>MSADQLKPFSIANLISTENEPTSSSSSSSSSSAVAAAGTSSGTTTATTASSSSSASFPPLTKYPPSMTESIREHVFEGGIRYHAYKSPKYAFPNDEIEQNRDDMKHSMCLMLCQGEYFYAPVKEALKRGGEVLDLGTGTGIWAIELGDKYPNTEFTGIDLSPIQPNLVPENVHFFIDDFEEEWVDPKNKYDYIHIRHTLHSVQSTQLLLQRAMQHLKPGGYLEVQEIEVRPQSDDNSINPQTPYALRDYINYMAAGLRMMGSEMDAIVRLPDQMKAAGFEDVQTISHKAPLGMWPREKRLRLCGLFMRTAIMDGLRGISHRPLTALGWTQLQIEMVLVDVRKALMDSKVHAYFTYHVVYGRKPLLDDGGEGEKGP</sequence>
<feature type="region of interest" description="Disordered" evidence="2">
    <location>
        <begin position="1"/>
        <end position="65"/>
    </location>
</feature>
<dbReference type="SUPFAM" id="SSF53335">
    <property type="entry name" value="S-adenosyl-L-methionine-dependent methyltransferases"/>
    <property type="match status" value="1"/>
</dbReference>
<evidence type="ECO:0000256" key="2">
    <source>
        <dbReference type="SAM" id="MobiDB-lite"/>
    </source>
</evidence>
<reference evidence="3" key="1">
    <citation type="journal article" date="2023" name="Mol. Phylogenet. Evol.">
        <title>Genome-scale phylogeny and comparative genomics of the fungal order Sordariales.</title>
        <authorList>
            <person name="Hensen N."/>
            <person name="Bonometti L."/>
            <person name="Westerberg I."/>
            <person name="Brannstrom I.O."/>
            <person name="Guillou S."/>
            <person name="Cros-Aarteil S."/>
            <person name="Calhoun S."/>
            <person name="Haridas S."/>
            <person name="Kuo A."/>
            <person name="Mondo S."/>
            <person name="Pangilinan J."/>
            <person name="Riley R."/>
            <person name="LaButti K."/>
            <person name="Andreopoulos B."/>
            <person name="Lipzen A."/>
            <person name="Chen C."/>
            <person name="Yan M."/>
            <person name="Daum C."/>
            <person name="Ng V."/>
            <person name="Clum A."/>
            <person name="Steindorff A."/>
            <person name="Ohm R.A."/>
            <person name="Martin F."/>
            <person name="Silar P."/>
            <person name="Natvig D.O."/>
            <person name="Lalanne C."/>
            <person name="Gautier V."/>
            <person name="Ament-Velasquez S.L."/>
            <person name="Kruys A."/>
            <person name="Hutchinson M.I."/>
            <person name="Powell A.J."/>
            <person name="Barry K."/>
            <person name="Miller A.N."/>
            <person name="Grigoriev I.V."/>
            <person name="Debuchy R."/>
            <person name="Gladieux P."/>
            <person name="Hiltunen Thoren M."/>
            <person name="Johannesson H."/>
        </authorList>
    </citation>
    <scope>NUCLEOTIDE SEQUENCE</scope>
    <source>
        <strain evidence="3">CBS 990.96</strain>
    </source>
</reference>
<dbReference type="GO" id="GO:0008168">
    <property type="term" value="F:methyltransferase activity"/>
    <property type="evidence" value="ECO:0007669"/>
    <property type="project" value="TreeGrafter"/>
</dbReference>
<evidence type="ECO:0000256" key="1">
    <source>
        <dbReference type="ARBA" id="ARBA00038158"/>
    </source>
</evidence>
<dbReference type="PANTHER" id="PTHR43591:SF10">
    <property type="entry name" value="ABC TRANSMEMBRANE TYPE-1 DOMAIN-CONTAINING PROTEIN-RELATED"/>
    <property type="match status" value="1"/>
</dbReference>
<gene>
    <name evidence="3" type="ORF">QBC38DRAFT_507690</name>
</gene>
<dbReference type="AlphaFoldDB" id="A0AAN7H6S7"/>
<evidence type="ECO:0000313" key="4">
    <source>
        <dbReference type="Proteomes" id="UP001301958"/>
    </source>
</evidence>
<comment type="caution">
    <text evidence="3">The sequence shown here is derived from an EMBL/GenBank/DDBJ whole genome shotgun (WGS) entry which is preliminary data.</text>
</comment>
<name>A0AAN7H6S7_9PEZI</name>
<dbReference type="InterPro" id="IPR029063">
    <property type="entry name" value="SAM-dependent_MTases_sf"/>
</dbReference>
<proteinExistence type="inferred from homology"/>
<evidence type="ECO:0000313" key="3">
    <source>
        <dbReference type="EMBL" id="KAK4230164.1"/>
    </source>
</evidence>
<reference evidence="3" key="2">
    <citation type="submission" date="2023-05" db="EMBL/GenBank/DDBJ databases">
        <authorList>
            <consortium name="Lawrence Berkeley National Laboratory"/>
            <person name="Steindorff A."/>
            <person name="Hensen N."/>
            <person name="Bonometti L."/>
            <person name="Westerberg I."/>
            <person name="Brannstrom I.O."/>
            <person name="Guillou S."/>
            <person name="Cros-Aarteil S."/>
            <person name="Calhoun S."/>
            <person name="Haridas S."/>
            <person name="Kuo A."/>
            <person name="Mondo S."/>
            <person name="Pangilinan J."/>
            <person name="Riley R."/>
            <person name="Labutti K."/>
            <person name="Andreopoulos B."/>
            <person name="Lipzen A."/>
            <person name="Chen C."/>
            <person name="Yanf M."/>
            <person name="Daum C."/>
            <person name="Ng V."/>
            <person name="Clum A."/>
            <person name="Ohm R."/>
            <person name="Martin F."/>
            <person name="Silar P."/>
            <person name="Natvig D."/>
            <person name="Lalanne C."/>
            <person name="Gautier V."/>
            <person name="Ament-Velasquez S.L."/>
            <person name="Kruys A."/>
            <person name="Hutchinson M.I."/>
            <person name="Powell A.J."/>
            <person name="Barry K."/>
            <person name="Miller A.N."/>
            <person name="Grigoriev I.V."/>
            <person name="Debuchy R."/>
            <person name="Gladieux P."/>
            <person name="Thoren M.H."/>
            <person name="Johannesson H."/>
        </authorList>
    </citation>
    <scope>NUCLEOTIDE SEQUENCE</scope>
    <source>
        <strain evidence="3">CBS 990.96</strain>
    </source>
</reference>
<dbReference type="Gene3D" id="3.40.50.150">
    <property type="entry name" value="Vaccinia Virus protein VP39"/>
    <property type="match status" value="1"/>
</dbReference>
<dbReference type="EMBL" id="MU865301">
    <property type="protein sequence ID" value="KAK4230164.1"/>
    <property type="molecule type" value="Genomic_DNA"/>
</dbReference>
<keyword evidence="4" id="KW-1185">Reference proteome</keyword>
<accession>A0AAN7H6S7</accession>
<dbReference type="Proteomes" id="UP001301958">
    <property type="component" value="Unassembled WGS sequence"/>
</dbReference>
<comment type="similarity">
    <text evidence="1">Belongs to the methyltransferase superfamily. LaeA methyltransferase family.</text>
</comment>